<keyword evidence="3" id="KW-1185">Reference proteome</keyword>
<feature type="transmembrane region" description="Helical" evidence="1">
    <location>
        <begin position="12"/>
        <end position="32"/>
    </location>
</feature>
<evidence type="ECO:0000256" key="1">
    <source>
        <dbReference type="SAM" id="Phobius"/>
    </source>
</evidence>
<dbReference type="Proteomes" id="UP001187192">
    <property type="component" value="Unassembled WGS sequence"/>
</dbReference>
<keyword evidence="1" id="KW-1133">Transmembrane helix</keyword>
<comment type="caution">
    <text evidence="2">The sequence shown here is derived from an EMBL/GenBank/DDBJ whole genome shotgun (WGS) entry which is preliminary data.</text>
</comment>
<accession>A0AA88ECV0</accession>
<keyword evidence="1" id="KW-0472">Membrane</keyword>
<keyword evidence="1" id="KW-0812">Transmembrane</keyword>
<name>A0AA88ECV0_FICCA</name>
<dbReference type="AlphaFoldDB" id="A0AA88ECV0"/>
<gene>
    <name evidence="2" type="ORF">TIFTF001_055245</name>
</gene>
<evidence type="ECO:0000313" key="3">
    <source>
        <dbReference type="Proteomes" id="UP001187192"/>
    </source>
</evidence>
<reference evidence="2" key="1">
    <citation type="submission" date="2023-07" db="EMBL/GenBank/DDBJ databases">
        <title>draft genome sequence of fig (Ficus carica).</title>
        <authorList>
            <person name="Takahashi T."/>
            <person name="Nishimura K."/>
        </authorList>
    </citation>
    <scope>NUCLEOTIDE SEQUENCE</scope>
</reference>
<organism evidence="2 3">
    <name type="scientific">Ficus carica</name>
    <name type="common">Common fig</name>
    <dbReference type="NCBI Taxonomy" id="3494"/>
    <lineage>
        <taxon>Eukaryota</taxon>
        <taxon>Viridiplantae</taxon>
        <taxon>Streptophyta</taxon>
        <taxon>Embryophyta</taxon>
        <taxon>Tracheophyta</taxon>
        <taxon>Spermatophyta</taxon>
        <taxon>Magnoliopsida</taxon>
        <taxon>eudicotyledons</taxon>
        <taxon>Gunneridae</taxon>
        <taxon>Pentapetalae</taxon>
        <taxon>rosids</taxon>
        <taxon>fabids</taxon>
        <taxon>Rosales</taxon>
        <taxon>Moraceae</taxon>
        <taxon>Ficeae</taxon>
        <taxon>Ficus</taxon>
    </lineage>
</organism>
<protein>
    <submittedName>
        <fullName evidence="2">Uncharacterized protein</fullName>
    </submittedName>
</protein>
<proteinExistence type="predicted"/>
<dbReference type="EMBL" id="BTGU01016790">
    <property type="protein sequence ID" value="GMN72459.1"/>
    <property type="molecule type" value="Genomic_DNA"/>
</dbReference>
<sequence>MLFTSKMVSFSVRFGMLEGLPIHVLILSSWWLPAKMAKLQYLPRTSHCLLKFDQMVLMLCNSHLRGGLEQMKFLKLLMILDLLRGMP</sequence>
<evidence type="ECO:0000313" key="2">
    <source>
        <dbReference type="EMBL" id="GMN72459.1"/>
    </source>
</evidence>